<gene>
    <name evidence="1" type="ORF">CSW08_03030</name>
</gene>
<proteinExistence type="predicted"/>
<protein>
    <submittedName>
        <fullName evidence="1">Uncharacterized protein</fullName>
    </submittedName>
</protein>
<keyword evidence="2" id="KW-1185">Reference proteome</keyword>
<name>A0A2N3HMU6_9FLAO</name>
<evidence type="ECO:0000313" key="1">
    <source>
        <dbReference type="EMBL" id="PKQ46158.1"/>
    </source>
</evidence>
<comment type="caution">
    <text evidence="1">The sequence shown here is derived from an EMBL/GenBank/DDBJ whole genome shotgun (WGS) entry which is preliminary data.</text>
</comment>
<reference evidence="1 2" key="1">
    <citation type="submission" date="2017-12" db="EMBL/GenBank/DDBJ databases">
        <title>Confluentibacter flavum sp. nov., isolated from the saline lake.</title>
        <authorList>
            <person name="Yu L."/>
        </authorList>
    </citation>
    <scope>NUCLEOTIDE SEQUENCE [LARGE SCALE GENOMIC DNA]</scope>
    <source>
        <strain evidence="1 2">3B</strain>
    </source>
</reference>
<sequence>MFHHIRNNTTVRFLWGFMALYFLNISVDTVDPYPNYIAEDLSFNDQESIVEIIVEQVLGFENAIEEHDDPDTEEHTEKNNLKIGFIPLYASNGNNRESIATVLKQICHHPDSNVSVGHHQLNNPPPEV</sequence>
<dbReference type="RefSeq" id="WP_106658434.1">
    <property type="nucleotide sequence ID" value="NZ_PJEO01000014.1"/>
</dbReference>
<dbReference type="Proteomes" id="UP000233435">
    <property type="component" value="Unassembled WGS sequence"/>
</dbReference>
<accession>A0A2N3HMU6</accession>
<evidence type="ECO:0000313" key="2">
    <source>
        <dbReference type="Proteomes" id="UP000233435"/>
    </source>
</evidence>
<dbReference type="EMBL" id="PJEO01000014">
    <property type="protein sequence ID" value="PKQ46158.1"/>
    <property type="molecule type" value="Genomic_DNA"/>
</dbReference>
<organism evidence="1 2">
    <name type="scientific">Confluentibacter flavum</name>
    <dbReference type="NCBI Taxonomy" id="1909700"/>
    <lineage>
        <taxon>Bacteria</taxon>
        <taxon>Pseudomonadati</taxon>
        <taxon>Bacteroidota</taxon>
        <taxon>Flavobacteriia</taxon>
        <taxon>Flavobacteriales</taxon>
        <taxon>Flavobacteriaceae</taxon>
        <taxon>Confluentibacter</taxon>
    </lineage>
</organism>
<dbReference type="OrthoDB" id="827641at2"/>
<dbReference type="AlphaFoldDB" id="A0A2N3HMU6"/>